<sequence>MSLMSSIKLPQLHKIIFISDVDVALSDQYIFIEEIDGLLRIKTKLTTI</sequence>
<evidence type="ECO:0000313" key="1">
    <source>
        <dbReference type="EMBL" id="QNN89445.1"/>
    </source>
</evidence>
<protein>
    <submittedName>
        <fullName evidence="1">ORF115</fullName>
    </submittedName>
</protein>
<dbReference type="EMBL" id="MN750554">
    <property type="protein sequence ID" value="QNN89445.1"/>
    <property type="molecule type" value="Genomic_DNA"/>
</dbReference>
<name>A0A7G9U8L4_GVPB</name>
<organism evidence="1">
    <name type="scientific">Pieris brassicae granulosis virus</name>
    <name type="common">PbGV</name>
    <name type="synonym">Pieris brassicae granulovirus</name>
    <dbReference type="NCBI Taxonomy" id="10465"/>
    <lineage>
        <taxon>Viruses</taxon>
        <taxon>Viruses incertae sedis</taxon>
        <taxon>Naldaviricetes</taxon>
        <taxon>Lefavirales</taxon>
        <taxon>Baculoviridae</taxon>
        <taxon>Betabaculovirus</taxon>
        <taxon>Betabaculovirus arrapae</taxon>
    </lineage>
</organism>
<accession>A0A7G9U8L4</accession>
<proteinExistence type="predicted"/>
<reference evidence="1" key="1">
    <citation type="submission" date="2019-11" db="EMBL/GenBank/DDBJ databases">
        <title>Studies on the baculoviruses infecting the caterpillars, Spilarctia obliqua Walker (Erebidae) and Pieris brassicae Linn. (Pieridae) (Insecta: Lepidoptera).</title>
        <authorList>
            <person name="Paul S."/>
            <person name="Arumugaperumal A."/>
            <person name="Sathiya Balasingh Thangapandi E.J.J."/>
            <person name="Sarjubala Devi H."/>
            <person name="Johnson T."/>
            <person name="Maisnam S."/>
            <person name="Krishnavel S."/>
            <person name="Soman Syamala S."/>
            <person name="Ramamoorthy S."/>
            <person name="Karthikeyan R."/>
            <person name="Subburaman C."/>
            <person name="Jeyaprakash R."/>
            <person name="Azhaguchamy M."/>
            <person name="Ramaiyer V."/>
            <person name="Sivasubramaniam S."/>
        </authorList>
    </citation>
    <scope>NUCLEOTIDE SEQUENCE</scope>
    <source>
        <strain evidence="1">Manipur</strain>
    </source>
</reference>
<organismHost>
    <name type="scientific">Pieris brassicae</name>
    <name type="common">White butterfly</name>
    <name type="synonym">Large white butterfly</name>
    <dbReference type="NCBI Taxonomy" id="7116"/>
</organismHost>